<dbReference type="Gene3D" id="4.10.280.10">
    <property type="entry name" value="Helix-loop-helix DNA-binding domain"/>
    <property type="match status" value="1"/>
</dbReference>
<evidence type="ECO:0000256" key="1">
    <source>
        <dbReference type="SAM" id="MobiDB-lite"/>
    </source>
</evidence>
<keyword evidence="2" id="KW-1185">Reference proteome</keyword>
<reference evidence="3" key="1">
    <citation type="submission" date="2022-11" db="UniProtKB">
        <authorList>
            <consortium name="WormBaseParasite"/>
        </authorList>
    </citation>
    <scope>IDENTIFICATION</scope>
</reference>
<sequence>MRAMPSTTTASTSISSSTSSSVCNFTDLRRTSNKRGSSGKVRKSGKEKREKKETLEQLKDLVPTVNRDQPMNKLELLQHVSKQTKDIAHRCGSRQMLNNSRPHLDYLSPLGAIAEREREAEGEAERERKTGGV</sequence>
<dbReference type="SUPFAM" id="SSF47459">
    <property type="entry name" value="HLH, helix-loop-helix DNA-binding domain"/>
    <property type="match status" value="1"/>
</dbReference>
<dbReference type="Proteomes" id="UP000887566">
    <property type="component" value="Unplaced"/>
</dbReference>
<dbReference type="AlphaFoldDB" id="A0A914WKW2"/>
<feature type="region of interest" description="Disordered" evidence="1">
    <location>
        <begin position="1"/>
        <end position="57"/>
    </location>
</feature>
<evidence type="ECO:0000313" key="3">
    <source>
        <dbReference type="WBParaSite" id="PSAMB.scaffold4437size14600.g24292.t1"/>
    </source>
</evidence>
<protein>
    <submittedName>
        <fullName evidence="3">BHLH domain-containing protein</fullName>
    </submittedName>
</protein>
<dbReference type="GO" id="GO:0046983">
    <property type="term" value="F:protein dimerization activity"/>
    <property type="evidence" value="ECO:0007669"/>
    <property type="project" value="InterPro"/>
</dbReference>
<accession>A0A914WKW2</accession>
<feature type="compositionally biased region" description="Low complexity" evidence="1">
    <location>
        <begin position="1"/>
        <end position="21"/>
    </location>
</feature>
<dbReference type="InterPro" id="IPR036638">
    <property type="entry name" value="HLH_DNA-bd_sf"/>
</dbReference>
<name>A0A914WKW2_9BILA</name>
<proteinExistence type="predicted"/>
<feature type="compositionally biased region" description="Basic and acidic residues" evidence="1">
    <location>
        <begin position="47"/>
        <end position="57"/>
    </location>
</feature>
<organism evidence="2 3">
    <name type="scientific">Plectus sambesii</name>
    <dbReference type="NCBI Taxonomy" id="2011161"/>
    <lineage>
        <taxon>Eukaryota</taxon>
        <taxon>Metazoa</taxon>
        <taxon>Ecdysozoa</taxon>
        <taxon>Nematoda</taxon>
        <taxon>Chromadorea</taxon>
        <taxon>Plectida</taxon>
        <taxon>Plectina</taxon>
        <taxon>Plectoidea</taxon>
        <taxon>Plectidae</taxon>
        <taxon>Plectus</taxon>
    </lineage>
</organism>
<evidence type="ECO:0000313" key="2">
    <source>
        <dbReference type="Proteomes" id="UP000887566"/>
    </source>
</evidence>
<dbReference type="WBParaSite" id="PSAMB.scaffold4437size14600.g24292.t1">
    <property type="protein sequence ID" value="PSAMB.scaffold4437size14600.g24292.t1"/>
    <property type="gene ID" value="PSAMB.scaffold4437size14600.g24292"/>
</dbReference>